<evidence type="ECO:0000313" key="1">
    <source>
        <dbReference type="EMBL" id="AAM06828.1"/>
    </source>
</evidence>
<keyword evidence="2" id="KW-1185">Reference proteome</keyword>
<dbReference type="Proteomes" id="UP000002487">
    <property type="component" value="Chromosome"/>
</dbReference>
<dbReference type="InParanoid" id="Q8TKE6"/>
<dbReference type="EnsemblBacteria" id="AAM06828">
    <property type="protein sequence ID" value="AAM06828"/>
    <property type="gene ID" value="MA_3460"/>
</dbReference>
<sequence>MHWSSVKKFSCLIAIYFALETSLKFWPVCMKAMPDSVFQFSQIFENCCEKWRQFITIHHLTKKHEKKLNLYLEKGVDNKQPILFFLNTARIFPFFRISASLLFIQKLEKNYAHNFLKKLYNYLFVGDNNCEPKKEFYIFFPLNSHRY</sequence>
<dbReference type="STRING" id="188937.MA_3460"/>
<reference evidence="1 2" key="1">
    <citation type="journal article" date="2002" name="Genome Res.">
        <title>The genome of Methanosarcina acetivorans reveals extensive metabolic and physiological diversity.</title>
        <authorList>
            <person name="Galagan J.E."/>
            <person name="Nusbaum C."/>
            <person name="Roy A."/>
            <person name="Endrizzi M.G."/>
            <person name="Macdonald P."/>
            <person name="FitzHugh W."/>
            <person name="Calvo S."/>
            <person name="Engels R."/>
            <person name="Smirnov S."/>
            <person name="Atnoor D."/>
            <person name="Brown A."/>
            <person name="Allen N."/>
            <person name="Naylor J."/>
            <person name="Stange-Thomann N."/>
            <person name="DeArellano K."/>
            <person name="Johnson R."/>
            <person name="Linton L."/>
            <person name="McEwan P."/>
            <person name="McKernan K."/>
            <person name="Talamas J."/>
            <person name="Tirrell A."/>
            <person name="Ye W."/>
            <person name="Zimmer A."/>
            <person name="Barber R.D."/>
            <person name="Cann I."/>
            <person name="Graham D.E."/>
            <person name="Grahame D.A."/>
            <person name="Guss A."/>
            <person name="Hedderich R."/>
            <person name="Ingram-Smith C."/>
            <person name="Kuettner C.H."/>
            <person name="Krzycki J.A."/>
            <person name="Leigh J.A."/>
            <person name="Li W."/>
            <person name="Liu J."/>
            <person name="Mukhopadhyay B."/>
            <person name="Reeve J.N."/>
            <person name="Smith K."/>
            <person name="Springer T.A."/>
            <person name="Umayam L.A."/>
            <person name="White O."/>
            <person name="White R.H."/>
            <person name="de Macario E.C."/>
            <person name="Ferry J.G."/>
            <person name="Jarrell K.F."/>
            <person name="Jing H."/>
            <person name="Macario A.J.L."/>
            <person name="Paulsen I."/>
            <person name="Pritchett M."/>
            <person name="Sowers K.R."/>
            <person name="Swanson R.V."/>
            <person name="Zinder S.H."/>
            <person name="Lander E."/>
            <person name="Metcalf W.W."/>
            <person name="Birren B."/>
        </authorList>
    </citation>
    <scope>NUCLEOTIDE SEQUENCE [LARGE SCALE GENOMIC DNA]</scope>
    <source>
        <strain evidence="2">ATCC 35395 / DSM 2834 / JCM 12185 / C2A</strain>
    </source>
</reference>
<evidence type="ECO:0000313" key="2">
    <source>
        <dbReference type="Proteomes" id="UP000002487"/>
    </source>
</evidence>
<name>Q8TKE6_METAC</name>
<proteinExistence type="predicted"/>
<accession>Q8TKE6</accession>
<dbReference type="AlphaFoldDB" id="Q8TKE6"/>
<dbReference type="HOGENOM" id="CLU_1763854_0_0_2"/>
<dbReference type="EMBL" id="AE010299">
    <property type="protein sequence ID" value="AAM06828.1"/>
    <property type="molecule type" value="Genomic_DNA"/>
</dbReference>
<gene>
    <name evidence="1" type="ordered locus">MA_3460</name>
</gene>
<organism evidence="1 2">
    <name type="scientific">Methanosarcina acetivorans (strain ATCC 35395 / DSM 2834 / JCM 12185 / C2A)</name>
    <dbReference type="NCBI Taxonomy" id="188937"/>
    <lineage>
        <taxon>Archaea</taxon>
        <taxon>Methanobacteriati</taxon>
        <taxon>Methanobacteriota</taxon>
        <taxon>Stenosarchaea group</taxon>
        <taxon>Methanomicrobia</taxon>
        <taxon>Methanosarcinales</taxon>
        <taxon>Methanosarcinaceae</taxon>
        <taxon>Methanosarcina</taxon>
    </lineage>
</organism>
<dbReference type="KEGG" id="mac:MA_3460"/>
<protein>
    <submittedName>
        <fullName evidence="1">Uncharacterized protein</fullName>
    </submittedName>
</protein>